<dbReference type="GO" id="GO:0009073">
    <property type="term" value="P:aromatic amino acid family biosynthetic process"/>
    <property type="evidence" value="ECO:0007669"/>
    <property type="project" value="UniProtKB-KW"/>
</dbReference>
<evidence type="ECO:0000259" key="9">
    <source>
        <dbReference type="Pfam" id="PF00275"/>
    </source>
</evidence>
<feature type="binding site" evidence="8">
    <location>
        <position position="342"/>
    </location>
    <ligand>
        <name>3-phosphoshikimate</name>
        <dbReference type="ChEBI" id="CHEBI:145989"/>
    </ligand>
</feature>
<comment type="subcellular location">
    <subcellularLocation>
        <location evidence="8">Cytoplasm</location>
    </subcellularLocation>
</comment>
<comment type="caution">
    <text evidence="8">Lacks conserved residue(s) required for the propagation of feature annotation.</text>
</comment>
<evidence type="ECO:0000313" key="11">
    <source>
        <dbReference type="Proteomes" id="UP000276232"/>
    </source>
</evidence>
<evidence type="ECO:0000256" key="2">
    <source>
        <dbReference type="ARBA" id="ARBA00009948"/>
    </source>
</evidence>
<proteinExistence type="inferred from homology"/>
<feature type="binding site" evidence="8">
    <location>
        <position position="174"/>
    </location>
    <ligand>
        <name>phosphoenolpyruvate</name>
        <dbReference type="ChEBI" id="CHEBI:58702"/>
    </ligand>
</feature>
<comment type="similarity">
    <text evidence="2 8">Belongs to the EPSP synthase family.</text>
</comment>
<keyword evidence="3 8" id="KW-0963">Cytoplasm</keyword>
<dbReference type="CDD" id="cd01556">
    <property type="entry name" value="EPSP_synthase"/>
    <property type="match status" value="1"/>
</dbReference>
<feature type="binding site" evidence="8">
    <location>
        <position position="346"/>
    </location>
    <ligand>
        <name>phosphoenolpyruvate</name>
        <dbReference type="ChEBI" id="CHEBI:58702"/>
    </ligand>
</feature>
<name>A0A3N1HUD0_9ACTN</name>
<evidence type="ECO:0000256" key="3">
    <source>
        <dbReference type="ARBA" id="ARBA00022490"/>
    </source>
</evidence>
<dbReference type="InterPro" id="IPR036968">
    <property type="entry name" value="Enolpyruvate_Tfrase_sf"/>
</dbReference>
<dbReference type="Pfam" id="PF00275">
    <property type="entry name" value="EPSP_synthase"/>
    <property type="match status" value="1"/>
</dbReference>
<feature type="binding site" evidence="8">
    <location>
        <position position="315"/>
    </location>
    <ligand>
        <name>3-phosphoshikimate</name>
        <dbReference type="ChEBI" id="CHEBI:145989"/>
    </ligand>
</feature>
<feature type="binding site" evidence="8">
    <location>
        <position position="173"/>
    </location>
    <ligand>
        <name>3-phosphoshikimate</name>
        <dbReference type="ChEBI" id="CHEBI:145989"/>
    </ligand>
</feature>
<dbReference type="GO" id="GO:0009423">
    <property type="term" value="P:chorismate biosynthetic process"/>
    <property type="evidence" value="ECO:0007669"/>
    <property type="project" value="UniProtKB-UniRule"/>
</dbReference>
<dbReference type="GO" id="GO:0005737">
    <property type="term" value="C:cytoplasm"/>
    <property type="evidence" value="ECO:0007669"/>
    <property type="project" value="UniProtKB-SubCell"/>
</dbReference>
<evidence type="ECO:0000256" key="1">
    <source>
        <dbReference type="ARBA" id="ARBA00004811"/>
    </source>
</evidence>
<dbReference type="FunCoup" id="A0A3N1HUD0">
    <property type="interactions" value="215"/>
</dbReference>
<dbReference type="InParanoid" id="A0A3N1HUD0"/>
<dbReference type="OrthoDB" id="9809920at2"/>
<protein>
    <recommendedName>
        <fullName evidence="8">3-phosphoshikimate 1-carboxyvinyltransferase</fullName>
        <ecNumber evidence="8">2.5.1.19</ecNumber>
    </recommendedName>
    <alternativeName>
        <fullName evidence="8">5-enolpyruvylshikimate-3-phosphate synthase</fullName>
        <shortName evidence="8">EPSP synthase</shortName>
        <shortName evidence="8">EPSPS</shortName>
    </alternativeName>
</protein>
<keyword evidence="5 8" id="KW-0808">Transferase</keyword>
<keyword evidence="11" id="KW-1185">Reference proteome</keyword>
<dbReference type="UniPathway" id="UPA00053">
    <property type="reaction ID" value="UER00089"/>
</dbReference>
<comment type="function">
    <text evidence="8">Catalyzes the transfer of the enolpyruvyl moiety of phosphoenolpyruvate (PEP) to the 5-hydroxyl of shikimate-3-phosphate (S3P) to produce enolpyruvyl shikimate-3-phosphate and inorganic phosphate.</text>
</comment>
<dbReference type="Gene3D" id="3.65.10.10">
    <property type="entry name" value="Enolpyruvate transferase domain"/>
    <property type="match status" value="2"/>
</dbReference>
<evidence type="ECO:0000256" key="4">
    <source>
        <dbReference type="ARBA" id="ARBA00022605"/>
    </source>
</evidence>
<dbReference type="PROSITE" id="PS00104">
    <property type="entry name" value="EPSP_SYNTHASE_1"/>
    <property type="match status" value="1"/>
</dbReference>
<dbReference type="FunFam" id="3.65.10.10:FF:000011">
    <property type="entry name" value="3-phosphoshikimate 1-carboxyvinyltransferase"/>
    <property type="match status" value="1"/>
</dbReference>
<dbReference type="FunFam" id="3.65.10.10:FF:000010">
    <property type="entry name" value="3-phosphoshikimate 1-carboxyvinyltransferase"/>
    <property type="match status" value="1"/>
</dbReference>
<dbReference type="GO" id="GO:0003866">
    <property type="term" value="F:3-phosphoshikimate 1-carboxyvinyltransferase activity"/>
    <property type="evidence" value="ECO:0007669"/>
    <property type="project" value="UniProtKB-UniRule"/>
</dbReference>
<feature type="binding site" evidence="8">
    <location>
        <position position="26"/>
    </location>
    <ligand>
        <name>3-phosphoshikimate</name>
        <dbReference type="ChEBI" id="CHEBI:145989"/>
    </ligand>
</feature>
<feature type="binding site" evidence="8">
    <location>
        <position position="25"/>
    </location>
    <ligand>
        <name>phosphoenolpyruvate</name>
        <dbReference type="ChEBI" id="CHEBI:58702"/>
    </ligand>
</feature>
<dbReference type="SUPFAM" id="SSF55205">
    <property type="entry name" value="EPT/RTPC-like"/>
    <property type="match status" value="1"/>
</dbReference>
<sequence>MELSRWPAPHADRPVDAVVALPGSKSLTNRYLVLAALADGPSLVRAPLRSRDTLLMARGLEALGARVEEVPGAAGGTDWRVTPAAALTGGSVDVGLAGTVMRFVPPVAALATGDVRLDGDPRARERPLAPVVGALRDLGVEVDDAGRGALPLVVHGRGAVPGGEVSLDAAASSQFVSGLLLAAARYERGLVVRHVGPPLPSQPHVAMTVEVLRDAGAVVEERGEDVWAVAPGPLQPLDVDVEPDLSNAAPFLAAAAVTGGRVRVVGWPQRTTQAGDLLRDLLDEMGAEVSLDRDGLVVRGGDLYGVDVDLREAGELVPVVAALAALASSPTRLRGVAHLRGHETDRLAAVVAEITRLGGSAEETADGLVVRPAPLHGGLVRTYADHRMAQMGAVLGLAVPDVVVEDVETTRKTLPDFPGLWAAMLAGEQAGAPAAGAPGR</sequence>
<accession>A0A3N1HUD0</accession>
<organism evidence="10 11">
    <name type="scientific">Pseudokineococcus lusitanus</name>
    <dbReference type="NCBI Taxonomy" id="763993"/>
    <lineage>
        <taxon>Bacteria</taxon>
        <taxon>Bacillati</taxon>
        <taxon>Actinomycetota</taxon>
        <taxon>Actinomycetes</taxon>
        <taxon>Kineosporiales</taxon>
        <taxon>Kineosporiaceae</taxon>
        <taxon>Pseudokineococcus</taxon>
    </lineage>
</organism>
<dbReference type="PIRSF" id="PIRSF000505">
    <property type="entry name" value="EPSPS"/>
    <property type="match status" value="1"/>
</dbReference>
<comment type="pathway">
    <text evidence="1 8">Metabolic intermediate biosynthesis; chorismate biosynthesis; chorismate from D-erythrose 4-phosphate and phosphoenolpyruvate: step 6/7.</text>
</comment>
<reference evidence="10 11" key="1">
    <citation type="journal article" date="2015" name="Stand. Genomic Sci.">
        <title>Genomic Encyclopedia of Bacterial and Archaeal Type Strains, Phase III: the genomes of soil and plant-associated and newly described type strains.</title>
        <authorList>
            <person name="Whitman W.B."/>
            <person name="Woyke T."/>
            <person name="Klenk H.P."/>
            <person name="Zhou Y."/>
            <person name="Lilburn T.G."/>
            <person name="Beck B.J."/>
            <person name="De Vos P."/>
            <person name="Vandamme P."/>
            <person name="Eisen J.A."/>
            <person name="Garrity G."/>
            <person name="Hugenholtz P."/>
            <person name="Kyrpides N.C."/>
        </authorList>
    </citation>
    <scope>NUCLEOTIDE SEQUENCE [LARGE SCALE GENOMIC DNA]</scope>
    <source>
        <strain evidence="10 11">CECT 7306</strain>
    </source>
</reference>
<feature type="domain" description="Enolpyruvate transferase" evidence="9">
    <location>
        <begin position="13"/>
        <end position="418"/>
    </location>
</feature>
<feature type="binding site" evidence="8">
    <location>
        <position position="98"/>
    </location>
    <ligand>
        <name>phosphoenolpyruvate</name>
        <dbReference type="ChEBI" id="CHEBI:58702"/>
    </ligand>
</feature>
<dbReference type="EMBL" id="RJKN01000001">
    <property type="protein sequence ID" value="ROP46010.1"/>
    <property type="molecule type" value="Genomic_DNA"/>
</dbReference>
<comment type="subunit">
    <text evidence="8">Monomer.</text>
</comment>
<evidence type="ECO:0000256" key="6">
    <source>
        <dbReference type="ARBA" id="ARBA00023141"/>
    </source>
</evidence>
<feature type="binding site" evidence="8">
    <location>
        <position position="174"/>
    </location>
    <ligand>
        <name>3-phosphoshikimate</name>
        <dbReference type="ChEBI" id="CHEBI:145989"/>
    </ligand>
</feature>
<dbReference type="InterPro" id="IPR023193">
    <property type="entry name" value="EPSP_synthase_CS"/>
</dbReference>
<dbReference type="PANTHER" id="PTHR21090:SF5">
    <property type="entry name" value="PENTAFUNCTIONAL AROM POLYPEPTIDE"/>
    <property type="match status" value="1"/>
</dbReference>
<feature type="binding site" evidence="8">
    <location>
        <position position="201"/>
    </location>
    <ligand>
        <name>3-phosphoshikimate</name>
        <dbReference type="ChEBI" id="CHEBI:145989"/>
    </ligand>
</feature>
<dbReference type="GO" id="GO:0008652">
    <property type="term" value="P:amino acid biosynthetic process"/>
    <property type="evidence" value="ECO:0007669"/>
    <property type="project" value="UniProtKB-KW"/>
</dbReference>
<dbReference type="HAMAP" id="MF_00210">
    <property type="entry name" value="EPSP_synth"/>
    <property type="match status" value="1"/>
</dbReference>
<evidence type="ECO:0000256" key="5">
    <source>
        <dbReference type="ARBA" id="ARBA00022679"/>
    </source>
</evidence>
<evidence type="ECO:0000313" key="10">
    <source>
        <dbReference type="EMBL" id="ROP46010.1"/>
    </source>
</evidence>
<dbReference type="PROSITE" id="PS00885">
    <property type="entry name" value="EPSP_SYNTHASE_2"/>
    <property type="match status" value="1"/>
</dbReference>
<dbReference type="Proteomes" id="UP000276232">
    <property type="component" value="Unassembled WGS sequence"/>
</dbReference>
<dbReference type="RefSeq" id="WP_123378671.1">
    <property type="nucleotide sequence ID" value="NZ_RJKN01000001.1"/>
</dbReference>
<keyword evidence="4 8" id="KW-0028">Amino-acid biosynthesis</keyword>
<feature type="binding site" evidence="8">
    <location>
        <position position="412"/>
    </location>
    <ligand>
        <name>phosphoenolpyruvate</name>
        <dbReference type="ChEBI" id="CHEBI:58702"/>
    </ligand>
</feature>
<feature type="binding site" evidence="8">
    <location>
        <position position="172"/>
    </location>
    <ligand>
        <name>3-phosphoshikimate</name>
        <dbReference type="ChEBI" id="CHEBI:145989"/>
    </ligand>
</feature>
<dbReference type="NCBIfam" id="TIGR01356">
    <property type="entry name" value="aroA"/>
    <property type="match status" value="1"/>
</dbReference>
<dbReference type="PANTHER" id="PTHR21090">
    <property type="entry name" value="AROM/DEHYDROQUINATE SYNTHASE"/>
    <property type="match status" value="1"/>
</dbReference>
<dbReference type="InterPro" id="IPR013792">
    <property type="entry name" value="RNA3'P_cycl/enolpyr_Trfase_a/b"/>
</dbReference>
<comment type="caution">
    <text evidence="10">The sequence shown here is derived from an EMBL/GenBank/DDBJ whole genome shotgun (WGS) entry which is preliminary data.</text>
</comment>
<feature type="binding site" evidence="8">
    <location>
        <position position="30"/>
    </location>
    <ligand>
        <name>3-phosphoshikimate</name>
        <dbReference type="ChEBI" id="CHEBI:145989"/>
    </ligand>
</feature>
<gene>
    <name evidence="8" type="primary">aroA</name>
    <name evidence="10" type="ORF">EDC03_0629</name>
</gene>
<feature type="binding site" evidence="8">
    <location>
        <position position="25"/>
    </location>
    <ligand>
        <name>3-phosphoshikimate</name>
        <dbReference type="ChEBI" id="CHEBI:145989"/>
    </ligand>
</feature>
<comment type="catalytic activity">
    <reaction evidence="7">
        <text>3-phosphoshikimate + phosphoenolpyruvate = 5-O-(1-carboxyvinyl)-3-phosphoshikimate + phosphate</text>
        <dbReference type="Rhea" id="RHEA:21256"/>
        <dbReference type="ChEBI" id="CHEBI:43474"/>
        <dbReference type="ChEBI" id="CHEBI:57701"/>
        <dbReference type="ChEBI" id="CHEBI:58702"/>
        <dbReference type="ChEBI" id="CHEBI:145989"/>
        <dbReference type="EC" id="2.5.1.19"/>
    </reaction>
    <physiologicalReaction direction="left-to-right" evidence="7">
        <dbReference type="Rhea" id="RHEA:21257"/>
    </physiologicalReaction>
</comment>
<dbReference type="EC" id="2.5.1.19" evidence="8"/>
<feature type="binding site" evidence="8">
    <location>
        <position position="126"/>
    </location>
    <ligand>
        <name>phosphoenolpyruvate</name>
        <dbReference type="ChEBI" id="CHEBI:58702"/>
    </ligand>
</feature>
<dbReference type="InterPro" id="IPR006264">
    <property type="entry name" value="EPSP_synthase"/>
</dbReference>
<dbReference type="InterPro" id="IPR001986">
    <property type="entry name" value="Enolpyruvate_Tfrase_dom"/>
</dbReference>
<keyword evidence="6 8" id="KW-0057">Aromatic amino acid biosynthesis</keyword>
<dbReference type="AlphaFoldDB" id="A0A3N1HUD0"/>
<evidence type="ECO:0000256" key="7">
    <source>
        <dbReference type="ARBA" id="ARBA00044633"/>
    </source>
</evidence>
<feature type="active site" description="Proton acceptor" evidence="8">
    <location>
        <position position="315"/>
    </location>
</feature>
<evidence type="ECO:0000256" key="8">
    <source>
        <dbReference type="HAMAP-Rule" id="MF_00210"/>
    </source>
</evidence>
<feature type="binding site" evidence="8">
    <location>
        <position position="387"/>
    </location>
    <ligand>
        <name>phosphoenolpyruvate</name>
        <dbReference type="ChEBI" id="CHEBI:58702"/>
    </ligand>
</feature>